<protein>
    <recommendedName>
        <fullName evidence="3">Ycf15</fullName>
    </recommendedName>
</protein>
<gene>
    <name evidence="1" type="ORF">CEXT_594841</name>
</gene>
<comment type="caution">
    <text evidence="1">The sequence shown here is derived from an EMBL/GenBank/DDBJ whole genome shotgun (WGS) entry which is preliminary data.</text>
</comment>
<evidence type="ECO:0000313" key="1">
    <source>
        <dbReference type="EMBL" id="GIX72904.1"/>
    </source>
</evidence>
<sequence length="113" mass="13228">MVVRVGYWLKMTEGFRQLSVIRICSVVGRTNSSSTVNLPVFIIINLKFSKRGRFIDYLFIERSVDDVEDIEESNNCANHRKIRWGKEETNSQAEPSERFQLIHIYNNESSLEK</sequence>
<dbReference type="Proteomes" id="UP001054945">
    <property type="component" value="Unassembled WGS sequence"/>
</dbReference>
<dbReference type="AlphaFoldDB" id="A0AAV4MLR5"/>
<proteinExistence type="predicted"/>
<keyword evidence="2" id="KW-1185">Reference proteome</keyword>
<evidence type="ECO:0008006" key="3">
    <source>
        <dbReference type="Google" id="ProtNLM"/>
    </source>
</evidence>
<name>A0AAV4MLR5_CAEEX</name>
<reference evidence="1 2" key="1">
    <citation type="submission" date="2021-06" db="EMBL/GenBank/DDBJ databases">
        <title>Caerostris extrusa draft genome.</title>
        <authorList>
            <person name="Kono N."/>
            <person name="Arakawa K."/>
        </authorList>
    </citation>
    <scope>NUCLEOTIDE SEQUENCE [LARGE SCALE GENOMIC DNA]</scope>
</reference>
<evidence type="ECO:0000313" key="2">
    <source>
        <dbReference type="Proteomes" id="UP001054945"/>
    </source>
</evidence>
<organism evidence="1 2">
    <name type="scientific">Caerostris extrusa</name>
    <name type="common">Bark spider</name>
    <name type="synonym">Caerostris bankana</name>
    <dbReference type="NCBI Taxonomy" id="172846"/>
    <lineage>
        <taxon>Eukaryota</taxon>
        <taxon>Metazoa</taxon>
        <taxon>Ecdysozoa</taxon>
        <taxon>Arthropoda</taxon>
        <taxon>Chelicerata</taxon>
        <taxon>Arachnida</taxon>
        <taxon>Araneae</taxon>
        <taxon>Araneomorphae</taxon>
        <taxon>Entelegynae</taxon>
        <taxon>Araneoidea</taxon>
        <taxon>Araneidae</taxon>
        <taxon>Caerostris</taxon>
    </lineage>
</organism>
<accession>A0AAV4MLR5</accession>
<dbReference type="EMBL" id="BPLR01019883">
    <property type="protein sequence ID" value="GIX72904.1"/>
    <property type="molecule type" value="Genomic_DNA"/>
</dbReference>